<dbReference type="InterPro" id="IPR002625">
    <property type="entry name" value="Smr_dom"/>
</dbReference>
<dbReference type="InterPro" id="IPR053242">
    <property type="entry name" value="PAM2-like_domain"/>
</dbReference>
<evidence type="ECO:0000259" key="1">
    <source>
        <dbReference type="PROSITE" id="PS50828"/>
    </source>
</evidence>
<comment type="caution">
    <text evidence="2">The sequence shown here is derived from an EMBL/GenBank/DDBJ whole genome shotgun (WGS) entry which is preliminary data.</text>
</comment>
<dbReference type="OrthoDB" id="185373at2759"/>
<dbReference type="Pfam" id="PF07145">
    <property type="entry name" value="PAM2"/>
    <property type="match status" value="1"/>
</dbReference>
<proteinExistence type="predicted"/>
<dbReference type="InterPro" id="IPR009818">
    <property type="entry name" value="PAM2_motif"/>
</dbReference>
<dbReference type="PANTHER" id="PTHR46651:SF1">
    <property type="entry name" value="SMALL MUTS RELATED FAMILY PROTEIN"/>
    <property type="match status" value="1"/>
</dbReference>
<reference evidence="2 3" key="1">
    <citation type="journal article" date="2020" name="Nat. Food">
        <title>A phased Vanilla planifolia genome enables genetic improvement of flavour and production.</title>
        <authorList>
            <person name="Hasing T."/>
            <person name="Tang H."/>
            <person name="Brym M."/>
            <person name="Khazi F."/>
            <person name="Huang T."/>
            <person name="Chambers A.H."/>
        </authorList>
    </citation>
    <scope>NUCLEOTIDE SEQUENCE [LARGE SCALE GENOMIC DNA]</scope>
    <source>
        <tissue evidence="2">Leaf</tissue>
    </source>
</reference>
<dbReference type="InterPro" id="IPR036063">
    <property type="entry name" value="Smr_dom_sf"/>
</dbReference>
<dbReference type="CDD" id="cd14371">
    <property type="entry name" value="CUE_CID7_like"/>
    <property type="match status" value="1"/>
</dbReference>
<dbReference type="PROSITE" id="PS50828">
    <property type="entry name" value="SMR"/>
    <property type="match status" value="1"/>
</dbReference>
<dbReference type="Pfam" id="PF08590">
    <property type="entry name" value="DUF1771"/>
    <property type="match status" value="1"/>
</dbReference>
<dbReference type="SMART" id="SM01162">
    <property type="entry name" value="DUF1771"/>
    <property type="match status" value="1"/>
</dbReference>
<sequence>MSFPVKSLGKKDAKHSIASKATMLNPNASEFVPSSLRPANVSNIGEDINWKASETSRKAVLDRTDSAATNTSDDDVPQYWEHKLPDDITPDFTATEEMLTASERVSLEGLSIHDVNQALRLPPSPSNRTLDAELTKGLTENLGYSGSVFPENQLRAFNNSDTDFWVHRFVNACEDPANGFEGHHFNGSSSVNLVNNAYGDSAIMEDSAINHVEFLALQFPGFSAQSLADIYCANGCDLNMTTEVLTQLELQFDGGFMQNLNSKAAADPSLFIRDFPAFPGRNAQNVFSKYSKDNMQQTQNLYRSSSSIFHGAPDFSSAFRKLSSQGCGTWKYERSDPTDAVGGSHGVSPLLNSSWKIPGKSISGKKFQGFGPSRSSPVWLETGEAVANMYSASRLEARDYTRLRNACFQQAREAYMIGNKPLAKELGDKGKWYNLQMKEAHAKAREAIYRHRNPIISEIHDQWQQPECMIDLHGLHVNEALHVLKHELSILKNMAKSSGRQLHALICTGTGHHTKGARNTARLPIAIEQYLLEEGLHYIQPQPGLLRVAIH</sequence>
<evidence type="ECO:0000313" key="3">
    <source>
        <dbReference type="Proteomes" id="UP000636800"/>
    </source>
</evidence>
<evidence type="ECO:0000313" key="2">
    <source>
        <dbReference type="EMBL" id="KAG0480203.1"/>
    </source>
</evidence>
<protein>
    <recommendedName>
        <fullName evidence="1">Smr domain-containing protein</fullName>
    </recommendedName>
</protein>
<dbReference type="SUPFAM" id="SSF160443">
    <property type="entry name" value="SMR domain-like"/>
    <property type="match status" value="1"/>
</dbReference>
<dbReference type="InterPro" id="IPR013899">
    <property type="entry name" value="DUF1771"/>
</dbReference>
<feature type="domain" description="Smr" evidence="1">
    <location>
        <begin position="470"/>
        <end position="551"/>
    </location>
</feature>
<keyword evidence="3" id="KW-1185">Reference proteome</keyword>
<accession>A0A835V0D7</accession>
<organism evidence="2 3">
    <name type="scientific">Vanilla planifolia</name>
    <name type="common">Vanilla</name>
    <dbReference type="NCBI Taxonomy" id="51239"/>
    <lineage>
        <taxon>Eukaryota</taxon>
        <taxon>Viridiplantae</taxon>
        <taxon>Streptophyta</taxon>
        <taxon>Embryophyta</taxon>
        <taxon>Tracheophyta</taxon>
        <taxon>Spermatophyta</taxon>
        <taxon>Magnoliopsida</taxon>
        <taxon>Liliopsida</taxon>
        <taxon>Asparagales</taxon>
        <taxon>Orchidaceae</taxon>
        <taxon>Vanilloideae</taxon>
        <taxon>Vanilleae</taxon>
        <taxon>Vanilla</taxon>
    </lineage>
</organism>
<name>A0A835V0D7_VANPL</name>
<dbReference type="InterPro" id="IPR041806">
    <property type="entry name" value="CID5/6/7_CUE"/>
</dbReference>
<gene>
    <name evidence="2" type="ORF">HPP92_011061</name>
</gene>
<dbReference type="SMART" id="SM00463">
    <property type="entry name" value="SMR"/>
    <property type="match status" value="1"/>
</dbReference>
<dbReference type="EMBL" id="JADCNL010000005">
    <property type="protein sequence ID" value="KAG0480203.1"/>
    <property type="molecule type" value="Genomic_DNA"/>
</dbReference>
<dbReference type="Gene3D" id="3.30.1370.110">
    <property type="match status" value="1"/>
</dbReference>
<dbReference type="Proteomes" id="UP000636800">
    <property type="component" value="Chromosome 5"/>
</dbReference>
<dbReference type="PANTHER" id="PTHR46651">
    <property type="entry name" value="POLYADENYLATE-BINDING PROTEIN-INTERACTING PROTEIN 7"/>
    <property type="match status" value="1"/>
</dbReference>
<dbReference type="AlphaFoldDB" id="A0A835V0D7"/>